<keyword evidence="1" id="KW-0812">Transmembrane</keyword>
<reference evidence="3" key="1">
    <citation type="journal article" date="2019" name="Int. J. Syst. Evol. Microbiol.">
        <title>The Global Catalogue of Microorganisms (GCM) 10K type strain sequencing project: providing services to taxonomists for standard genome sequencing and annotation.</title>
        <authorList>
            <consortium name="The Broad Institute Genomics Platform"/>
            <consortium name="The Broad Institute Genome Sequencing Center for Infectious Disease"/>
            <person name="Wu L."/>
            <person name="Ma J."/>
        </authorList>
    </citation>
    <scope>NUCLEOTIDE SEQUENCE [LARGE SCALE GENOMIC DNA]</scope>
    <source>
        <strain evidence="3">CECT 9128</strain>
    </source>
</reference>
<keyword evidence="3" id="KW-1185">Reference proteome</keyword>
<organism evidence="2 3">
    <name type="scientific">Zunongwangia endophytica</name>
    <dbReference type="NCBI Taxonomy" id="1808945"/>
    <lineage>
        <taxon>Bacteria</taxon>
        <taxon>Pseudomonadati</taxon>
        <taxon>Bacteroidota</taxon>
        <taxon>Flavobacteriia</taxon>
        <taxon>Flavobacteriales</taxon>
        <taxon>Flavobacteriaceae</taxon>
        <taxon>Zunongwangia</taxon>
    </lineage>
</organism>
<evidence type="ECO:0000313" key="3">
    <source>
        <dbReference type="Proteomes" id="UP001595793"/>
    </source>
</evidence>
<dbReference type="EMBL" id="JBHSAS010000034">
    <property type="protein sequence ID" value="MFC4029613.1"/>
    <property type="molecule type" value="Genomic_DNA"/>
</dbReference>
<keyword evidence="1" id="KW-1133">Transmembrane helix</keyword>
<comment type="caution">
    <text evidence="2">The sequence shown here is derived from an EMBL/GenBank/DDBJ whole genome shotgun (WGS) entry which is preliminary data.</text>
</comment>
<keyword evidence="1" id="KW-0472">Membrane</keyword>
<name>A0ABV8HC22_9FLAO</name>
<proteinExistence type="predicted"/>
<evidence type="ECO:0000313" key="2">
    <source>
        <dbReference type="EMBL" id="MFC4029613.1"/>
    </source>
</evidence>
<evidence type="ECO:0000256" key="1">
    <source>
        <dbReference type="SAM" id="Phobius"/>
    </source>
</evidence>
<gene>
    <name evidence="2" type="ORF">ACFOS1_19505</name>
</gene>
<protein>
    <submittedName>
        <fullName evidence="2">Uncharacterized protein</fullName>
    </submittedName>
</protein>
<dbReference type="RefSeq" id="WP_290232188.1">
    <property type="nucleotide sequence ID" value="NZ_JAUFPZ010000002.1"/>
</dbReference>
<dbReference type="Proteomes" id="UP001595793">
    <property type="component" value="Unassembled WGS sequence"/>
</dbReference>
<sequence>MKKILNISFKIFALIWLLILGFGIIGTQFFGETSDNLGFNEYNLEKESPDNKQRFIVKNTDTIPQGKFKYEIYFAEFGDRIQNRTCDIEIKGNKIIITQDLTTNLTGEKTIFNGMVLKHKSGKWILAENYEEIKADKIGGCTAIPIIDFEKKLIEWC</sequence>
<feature type="transmembrane region" description="Helical" evidence="1">
    <location>
        <begin position="12"/>
        <end position="31"/>
    </location>
</feature>
<accession>A0ABV8HC22</accession>